<accession>A0A3P3XRT4</accession>
<dbReference type="NCBIfam" id="TIGR01426">
    <property type="entry name" value="MGT"/>
    <property type="match status" value="1"/>
</dbReference>
<dbReference type="Gene3D" id="3.40.50.2000">
    <property type="entry name" value="Glycogen Phosphorylase B"/>
    <property type="match status" value="2"/>
</dbReference>
<dbReference type="PANTHER" id="PTHR48050">
    <property type="entry name" value="STEROL 3-BETA-GLUCOSYLTRANSFERASE"/>
    <property type="match status" value="1"/>
</dbReference>
<evidence type="ECO:0000313" key="4">
    <source>
        <dbReference type="EMBL" id="SLM18789.1"/>
    </source>
</evidence>
<dbReference type="SUPFAM" id="SSF53756">
    <property type="entry name" value="UDP-Glycosyltransferase/glycogen phosphorylase"/>
    <property type="match status" value="1"/>
</dbReference>
<feature type="domain" description="Erythromycin biosynthesis protein CIII-like C-terminal" evidence="3">
    <location>
        <begin position="262"/>
        <end position="379"/>
    </location>
</feature>
<dbReference type="AlphaFoldDB" id="A0A3P3XRT4"/>
<dbReference type="InterPro" id="IPR010610">
    <property type="entry name" value="EryCIII-like_C"/>
</dbReference>
<name>A0A3P3XRT4_9SPIR</name>
<dbReference type="GO" id="GO:0008194">
    <property type="term" value="F:UDP-glycosyltransferase activity"/>
    <property type="evidence" value="ECO:0007669"/>
    <property type="project" value="InterPro"/>
</dbReference>
<organism evidence="4">
    <name type="scientific">uncultured spirochete</name>
    <dbReference type="NCBI Taxonomy" id="156406"/>
    <lineage>
        <taxon>Bacteria</taxon>
        <taxon>Pseudomonadati</taxon>
        <taxon>Spirochaetota</taxon>
        <taxon>Spirochaetia</taxon>
        <taxon>Spirochaetales</taxon>
        <taxon>environmental samples</taxon>
    </lineage>
</organism>
<dbReference type="EMBL" id="FWDO01000005">
    <property type="protein sequence ID" value="SLM18789.1"/>
    <property type="molecule type" value="Genomic_DNA"/>
</dbReference>
<gene>
    <name evidence="4" type="ORF">SPIRO4BDMA_50304</name>
</gene>
<dbReference type="InterPro" id="IPR050426">
    <property type="entry name" value="Glycosyltransferase_28"/>
</dbReference>
<proteinExistence type="inferred from homology"/>
<dbReference type="FunFam" id="3.40.50.2000:FF:000072">
    <property type="entry name" value="Glycosyl transferase"/>
    <property type="match status" value="1"/>
</dbReference>
<dbReference type="PANTHER" id="PTHR48050:SF13">
    <property type="entry name" value="STEROL 3-BETA-GLUCOSYLTRANSFERASE UGT80A2"/>
    <property type="match status" value="1"/>
</dbReference>
<protein>
    <submittedName>
        <fullName evidence="4">Glycosyltransferase, MGT family</fullName>
    </submittedName>
</protein>
<evidence type="ECO:0000256" key="1">
    <source>
        <dbReference type="ARBA" id="ARBA00009995"/>
    </source>
</evidence>
<dbReference type="CDD" id="cd03784">
    <property type="entry name" value="GT1_Gtf-like"/>
    <property type="match status" value="1"/>
</dbReference>
<dbReference type="GO" id="GO:0017000">
    <property type="term" value="P:antibiotic biosynthetic process"/>
    <property type="evidence" value="ECO:0007669"/>
    <property type="project" value="UniProtKB-ARBA"/>
</dbReference>
<dbReference type="GO" id="GO:0016758">
    <property type="term" value="F:hexosyltransferase activity"/>
    <property type="evidence" value="ECO:0007669"/>
    <property type="project" value="InterPro"/>
</dbReference>
<evidence type="ECO:0000259" key="3">
    <source>
        <dbReference type="Pfam" id="PF06722"/>
    </source>
</evidence>
<dbReference type="Pfam" id="PF06722">
    <property type="entry name" value="EryCIII-like_C"/>
    <property type="match status" value="1"/>
</dbReference>
<comment type="similarity">
    <text evidence="1">Belongs to the UDP-glycosyltransferase family.</text>
</comment>
<dbReference type="InterPro" id="IPR002213">
    <property type="entry name" value="UDP_glucos_trans"/>
</dbReference>
<keyword evidence="2 4" id="KW-0808">Transferase</keyword>
<reference evidence="4" key="1">
    <citation type="submission" date="2017-02" db="EMBL/GenBank/DDBJ databases">
        <authorList>
            <person name="Regsiter A."/>
            <person name="William W."/>
        </authorList>
    </citation>
    <scope>NUCLEOTIDE SEQUENCE</scope>
    <source>
        <strain evidence="4">BdmA 4</strain>
    </source>
</reference>
<sequence length="399" mass="43747">MGTGVFFNLPAYGHVNPTLPVVRNLVARGERILYFDTLEFKEKIEATGAEFRDYGFGMPAVAENRRKGGNFVQLAGVLLGAAEKGLPHYIEEVERLAPDYIIHDSMCPWGKYIAGYLGIRAINTTSTFVFTKGTLGKAGGFGGKVVKMARESGAAGVSAVLRSKKKLERQYGLKIGIMDIFRNTENLNLVFTSRYFQPGGDDFGAEYEFIGPSIAERNDAPGFAFDFAAADPLVYISLGTLENDRRDFYVRCIKAFAGMGVHVLISIGRNVKREELGSIPPNISVVEYAPQLEVLKHAQLFLSHAGMNSVNESLYFGVPLLLFPQQQEQVMVARRVEELGAGICMPADGADSGDIRAASRTVLESRNFYENARKVSDSFKASGGYERGAELILRYVSTG</sequence>
<dbReference type="InterPro" id="IPR006326">
    <property type="entry name" value="UDPGT_MGT-like"/>
</dbReference>
<evidence type="ECO:0000256" key="2">
    <source>
        <dbReference type="ARBA" id="ARBA00022679"/>
    </source>
</evidence>